<dbReference type="OrthoDB" id="6437361at2759"/>
<organism evidence="1 2">
    <name type="scientific">Araneus ventricosus</name>
    <name type="common">Orbweaver spider</name>
    <name type="synonym">Epeira ventricosa</name>
    <dbReference type="NCBI Taxonomy" id="182803"/>
    <lineage>
        <taxon>Eukaryota</taxon>
        <taxon>Metazoa</taxon>
        <taxon>Ecdysozoa</taxon>
        <taxon>Arthropoda</taxon>
        <taxon>Chelicerata</taxon>
        <taxon>Arachnida</taxon>
        <taxon>Araneae</taxon>
        <taxon>Araneomorphae</taxon>
        <taxon>Entelegynae</taxon>
        <taxon>Araneoidea</taxon>
        <taxon>Araneidae</taxon>
        <taxon>Araneus</taxon>
    </lineage>
</organism>
<evidence type="ECO:0000313" key="2">
    <source>
        <dbReference type="Proteomes" id="UP000499080"/>
    </source>
</evidence>
<comment type="caution">
    <text evidence="1">The sequence shown here is derived from an EMBL/GenBank/DDBJ whole genome shotgun (WGS) entry which is preliminary data.</text>
</comment>
<keyword evidence="2" id="KW-1185">Reference proteome</keyword>
<sequence length="158" mass="18078">MLFPAQNFDQPTHISKLLNSSLPIPKAKIKSIKKIKNEGMVISFESNEDTDILKSEITENSTLNLKIIIKSPGKRHPSAILYDLPLDISEEANTPIPDKLKLRFKYKGSSPGLQNRVFETQAQDLQFPQKLNKIPIPWGMFNVKEFFHCKKCNFCQSF</sequence>
<proteinExistence type="predicted"/>
<gene>
    <name evidence="1" type="ORF">AVEN_173175_1</name>
</gene>
<accession>A0A4Y2LHZ3</accession>
<dbReference type="AlphaFoldDB" id="A0A4Y2LHZ3"/>
<evidence type="ECO:0000313" key="1">
    <source>
        <dbReference type="EMBL" id="GBN13583.1"/>
    </source>
</evidence>
<reference evidence="1 2" key="1">
    <citation type="journal article" date="2019" name="Sci. Rep.">
        <title>Orb-weaving spider Araneus ventricosus genome elucidates the spidroin gene catalogue.</title>
        <authorList>
            <person name="Kono N."/>
            <person name="Nakamura H."/>
            <person name="Ohtoshi R."/>
            <person name="Moran D.A.P."/>
            <person name="Shinohara A."/>
            <person name="Yoshida Y."/>
            <person name="Fujiwara M."/>
            <person name="Mori M."/>
            <person name="Tomita M."/>
            <person name="Arakawa K."/>
        </authorList>
    </citation>
    <scope>NUCLEOTIDE SEQUENCE [LARGE SCALE GENOMIC DNA]</scope>
</reference>
<dbReference type="EMBL" id="BGPR01005807">
    <property type="protein sequence ID" value="GBN13583.1"/>
    <property type="molecule type" value="Genomic_DNA"/>
</dbReference>
<protein>
    <submittedName>
        <fullName evidence="1">Uncharacterized protein</fullName>
    </submittedName>
</protein>
<dbReference type="Proteomes" id="UP000499080">
    <property type="component" value="Unassembled WGS sequence"/>
</dbReference>
<name>A0A4Y2LHZ3_ARAVE</name>